<dbReference type="GO" id="GO:0005829">
    <property type="term" value="C:cytosol"/>
    <property type="evidence" value="ECO:0007669"/>
    <property type="project" value="TreeGrafter"/>
</dbReference>
<dbReference type="OrthoDB" id="9766445at2"/>
<evidence type="ECO:0000256" key="4">
    <source>
        <dbReference type="ARBA" id="ARBA00022576"/>
    </source>
</evidence>
<dbReference type="InterPro" id="IPR015421">
    <property type="entry name" value="PyrdxlP-dep_Trfase_major"/>
</dbReference>
<gene>
    <name evidence="9" type="primary">aspC_1</name>
    <name evidence="9" type="ORF">Pan181_05110</name>
</gene>
<dbReference type="NCBIfam" id="NF006719">
    <property type="entry name" value="PRK09257.1"/>
    <property type="match status" value="1"/>
</dbReference>
<dbReference type="GO" id="GO:0030170">
    <property type="term" value="F:pyridoxal phosphate binding"/>
    <property type="evidence" value="ECO:0007669"/>
    <property type="project" value="InterPro"/>
</dbReference>
<dbReference type="PANTHER" id="PTHR11879">
    <property type="entry name" value="ASPARTATE AMINOTRANSFERASE"/>
    <property type="match status" value="1"/>
</dbReference>
<feature type="domain" description="Aminotransferase class I/classII large" evidence="8">
    <location>
        <begin position="27"/>
        <end position="392"/>
    </location>
</feature>
<dbReference type="EC" id="2.6.1.-" evidence="7"/>
<dbReference type="RefSeq" id="WP_145245326.1">
    <property type="nucleotide sequence ID" value="NZ_CP036278.1"/>
</dbReference>
<accession>A0A518AHX9</accession>
<evidence type="ECO:0000256" key="1">
    <source>
        <dbReference type="ARBA" id="ARBA00001933"/>
    </source>
</evidence>
<keyword evidence="6" id="KW-0663">Pyridoxal phosphate</keyword>
<keyword evidence="5 7" id="KW-0808">Transferase</keyword>
<dbReference type="GO" id="GO:0004838">
    <property type="term" value="F:L-tyrosine-2-oxoglutarate transaminase activity"/>
    <property type="evidence" value="ECO:0007669"/>
    <property type="project" value="TreeGrafter"/>
</dbReference>
<dbReference type="InterPro" id="IPR015422">
    <property type="entry name" value="PyrdxlP-dep_Trfase_small"/>
</dbReference>
<proteinExistence type="inferred from homology"/>
<dbReference type="Gene3D" id="3.90.1150.10">
    <property type="entry name" value="Aspartate Aminotransferase, domain 1"/>
    <property type="match status" value="1"/>
</dbReference>
<dbReference type="KEGG" id="amuc:Pan181_05110"/>
<dbReference type="Pfam" id="PF00155">
    <property type="entry name" value="Aminotran_1_2"/>
    <property type="match status" value="1"/>
</dbReference>
<evidence type="ECO:0000256" key="2">
    <source>
        <dbReference type="ARBA" id="ARBA00007441"/>
    </source>
</evidence>
<dbReference type="InterPro" id="IPR004838">
    <property type="entry name" value="NHTrfase_class1_PyrdxlP-BS"/>
</dbReference>
<dbReference type="AlphaFoldDB" id="A0A518AHX9"/>
<keyword evidence="4 7" id="KW-0032">Aminotransferase</keyword>
<protein>
    <recommendedName>
        <fullName evidence="7">Aminotransferase</fullName>
        <ecNumber evidence="7">2.6.1.-</ecNumber>
    </recommendedName>
</protein>
<dbReference type="InterPro" id="IPR015424">
    <property type="entry name" value="PyrdxlP-dep_Trfase"/>
</dbReference>
<dbReference type="InterPro" id="IPR000796">
    <property type="entry name" value="Asp_trans"/>
</dbReference>
<evidence type="ECO:0000259" key="8">
    <source>
        <dbReference type="Pfam" id="PF00155"/>
    </source>
</evidence>
<evidence type="ECO:0000256" key="3">
    <source>
        <dbReference type="ARBA" id="ARBA00011738"/>
    </source>
</evidence>
<comment type="similarity">
    <text evidence="2 7">Belongs to the class-I pyridoxal-phosphate-dependent aminotransferase family.</text>
</comment>
<dbReference type="SUPFAM" id="SSF53383">
    <property type="entry name" value="PLP-dependent transferases"/>
    <property type="match status" value="1"/>
</dbReference>
<dbReference type="CDD" id="cd00609">
    <property type="entry name" value="AAT_like"/>
    <property type="match status" value="1"/>
</dbReference>
<dbReference type="GO" id="GO:0042802">
    <property type="term" value="F:identical protein binding"/>
    <property type="evidence" value="ECO:0007669"/>
    <property type="project" value="TreeGrafter"/>
</dbReference>
<reference evidence="9 10" key="1">
    <citation type="submission" date="2019-02" db="EMBL/GenBank/DDBJ databases">
        <title>Deep-cultivation of Planctomycetes and their phenomic and genomic characterization uncovers novel biology.</title>
        <authorList>
            <person name="Wiegand S."/>
            <person name="Jogler M."/>
            <person name="Boedeker C."/>
            <person name="Pinto D."/>
            <person name="Vollmers J."/>
            <person name="Rivas-Marin E."/>
            <person name="Kohn T."/>
            <person name="Peeters S.H."/>
            <person name="Heuer A."/>
            <person name="Rast P."/>
            <person name="Oberbeckmann S."/>
            <person name="Bunk B."/>
            <person name="Jeske O."/>
            <person name="Meyerdierks A."/>
            <person name="Storesund J.E."/>
            <person name="Kallscheuer N."/>
            <person name="Luecker S."/>
            <person name="Lage O.M."/>
            <person name="Pohl T."/>
            <person name="Merkel B.J."/>
            <person name="Hornburger P."/>
            <person name="Mueller R.-W."/>
            <person name="Bruemmer F."/>
            <person name="Labrenz M."/>
            <person name="Spormann A.M."/>
            <person name="Op den Camp H."/>
            <person name="Overmann J."/>
            <person name="Amann R."/>
            <person name="Jetten M.S.M."/>
            <person name="Mascher T."/>
            <person name="Medema M.H."/>
            <person name="Devos D.P."/>
            <person name="Kaster A.-K."/>
            <person name="Ovreas L."/>
            <person name="Rohde M."/>
            <person name="Galperin M.Y."/>
            <person name="Jogler C."/>
        </authorList>
    </citation>
    <scope>NUCLEOTIDE SEQUENCE [LARGE SCALE GENOMIC DNA]</scope>
    <source>
        <strain evidence="9 10">Pan181</strain>
    </source>
</reference>
<comment type="cofactor">
    <cofactor evidence="1 7">
        <name>pyridoxal 5'-phosphate</name>
        <dbReference type="ChEBI" id="CHEBI:597326"/>
    </cofactor>
</comment>
<evidence type="ECO:0000313" key="10">
    <source>
        <dbReference type="Proteomes" id="UP000315750"/>
    </source>
</evidence>
<evidence type="ECO:0000256" key="6">
    <source>
        <dbReference type="ARBA" id="ARBA00022898"/>
    </source>
</evidence>
<dbReference type="EMBL" id="CP036278">
    <property type="protein sequence ID" value="QDU54330.1"/>
    <property type="molecule type" value="Genomic_DNA"/>
</dbReference>
<keyword evidence="10" id="KW-1185">Reference proteome</keyword>
<evidence type="ECO:0000256" key="5">
    <source>
        <dbReference type="ARBA" id="ARBA00022679"/>
    </source>
</evidence>
<name>A0A518AHX9_9BACT</name>
<sequence>MFESVQAAPADPILGLTDAFRADPNPNKINLGVGVYQDSNGKTPALKCIQRATQWIAQAKTASSYLPIPGLAEYTAAVQQLAFGESHEVVTEGRAFTAQTPGGTGALRVVGDFLAQNFAGTTLWITDPTWANHANIFTAAGVSLAKLPYFDKATNSLAFGELIEALGKIPAGDAVLLHGCCHNPTGVDPTQEQWSQIADVMYAQKLLPILDFAYQGFGDGIEEDAVGLRTMAREGAELIVCSSFSKNFGLYNQRVGASTFVCADADRAKVVGSQVKRAIRSNYSNPPAHGARLVATVLADEALREEWHTELTRMRNRINGMRVLLVSKLKEKGVEGDFSFIERQRGMFSFSGLTKDQVLALREKHAIYIVDSGRINVAGITEVNVDRLTEAIADVVG</sequence>
<evidence type="ECO:0000256" key="7">
    <source>
        <dbReference type="RuleBase" id="RU000481"/>
    </source>
</evidence>
<dbReference type="Gene3D" id="3.40.640.10">
    <property type="entry name" value="Type I PLP-dependent aspartate aminotransferase-like (Major domain)"/>
    <property type="match status" value="1"/>
</dbReference>
<comment type="subunit">
    <text evidence="3">Homodimer.</text>
</comment>
<dbReference type="FunFam" id="3.40.640.10:FF:000015">
    <property type="entry name" value="Aspartate aminotransferase"/>
    <property type="match status" value="1"/>
</dbReference>
<dbReference type="Proteomes" id="UP000315750">
    <property type="component" value="Chromosome"/>
</dbReference>
<organism evidence="9 10">
    <name type="scientific">Aeoliella mucimassa</name>
    <dbReference type="NCBI Taxonomy" id="2527972"/>
    <lineage>
        <taxon>Bacteria</taxon>
        <taxon>Pseudomonadati</taxon>
        <taxon>Planctomycetota</taxon>
        <taxon>Planctomycetia</taxon>
        <taxon>Pirellulales</taxon>
        <taxon>Lacipirellulaceae</taxon>
        <taxon>Aeoliella</taxon>
    </lineage>
</organism>
<dbReference type="PROSITE" id="PS00105">
    <property type="entry name" value="AA_TRANSFER_CLASS_1"/>
    <property type="match status" value="1"/>
</dbReference>
<dbReference type="GO" id="GO:0033585">
    <property type="term" value="P:L-phenylalanine biosynthetic process from chorismate via phenylpyruvate"/>
    <property type="evidence" value="ECO:0007669"/>
    <property type="project" value="TreeGrafter"/>
</dbReference>
<evidence type="ECO:0000313" key="9">
    <source>
        <dbReference type="EMBL" id="QDU54330.1"/>
    </source>
</evidence>
<dbReference type="InterPro" id="IPR004839">
    <property type="entry name" value="Aminotransferase_I/II_large"/>
</dbReference>
<dbReference type="FunFam" id="3.90.1150.10:FF:000001">
    <property type="entry name" value="Aspartate aminotransferase"/>
    <property type="match status" value="1"/>
</dbReference>
<dbReference type="PRINTS" id="PR00799">
    <property type="entry name" value="TRANSAMINASE"/>
</dbReference>
<dbReference type="PANTHER" id="PTHR11879:SF22">
    <property type="entry name" value="ASPARTATE AMINOTRANSFERASE, MITOCHONDRIAL"/>
    <property type="match status" value="1"/>
</dbReference>